<keyword evidence="3 8" id="KW-0489">Methyltransferase</keyword>
<keyword evidence="12" id="KW-1185">Reference proteome</keyword>
<feature type="compositionally biased region" description="Polar residues" evidence="9">
    <location>
        <begin position="921"/>
        <end position="931"/>
    </location>
</feature>
<evidence type="ECO:0000256" key="5">
    <source>
        <dbReference type="ARBA" id="ARBA00022691"/>
    </source>
</evidence>
<keyword evidence="5 8" id="KW-0949">S-adenosyl-L-methionine</keyword>
<dbReference type="PANTHER" id="PTHR10629:SF54">
    <property type="entry name" value="DNA METHYLTRANSFERASE DIM-2"/>
    <property type="match status" value="1"/>
</dbReference>
<comment type="caution">
    <text evidence="11">The sequence shown here is derived from an EMBL/GenBank/DDBJ whole genome shotgun (WGS) entry which is preliminary data.</text>
</comment>
<feature type="region of interest" description="Disordered" evidence="9">
    <location>
        <begin position="906"/>
        <end position="931"/>
    </location>
</feature>
<dbReference type="InterPro" id="IPR001025">
    <property type="entry name" value="BAH_dom"/>
</dbReference>
<dbReference type="PRINTS" id="PR00105">
    <property type="entry name" value="C5METTRFRASE"/>
</dbReference>
<dbReference type="InterPro" id="IPR029063">
    <property type="entry name" value="SAM-dependent_MTases_sf"/>
</dbReference>
<dbReference type="Pfam" id="PF25423">
    <property type="entry name" value="DUF7893"/>
    <property type="match status" value="1"/>
</dbReference>
<evidence type="ECO:0000313" key="12">
    <source>
        <dbReference type="Proteomes" id="UP001305779"/>
    </source>
</evidence>
<feature type="compositionally biased region" description="Acidic residues" evidence="9">
    <location>
        <begin position="1141"/>
        <end position="1151"/>
    </location>
</feature>
<accession>A0ABR0EA33</accession>
<proteinExistence type="inferred from homology"/>
<evidence type="ECO:0000256" key="1">
    <source>
        <dbReference type="ARBA" id="ARBA00004123"/>
    </source>
</evidence>
<dbReference type="SUPFAM" id="SSF53335">
    <property type="entry name" value="S-adenosyl-L-methionine-dependent methyltransferases"/>
    <property type="match status" value="1"/>
</dbReference>
<dbReference type="InterPro" id="IPR001525">
    <property type="entry name" value="C5_MeTfrase"/>
</dbReference>
<keyword evidence="4 8" id="KW-0808">Transferase</keyword>
<feature type="compositionally biased region" description="Polar residues" evidence="9">
    <location>
        <begin position="19"/>
        <end position="53"/>
    </location>
</feature>
<feature type="domain" description="BAH" evidence="10">
    <location>
        <begin position="421"/>
        <end position="549"/>
    </location>
</feature>
<dbReference type="Gene3D" id="3.40.50.150">
    <property type="entry name" value="Vaccinia Virus protein VP39"/>
    <property type="match status" value="1"/>
</dbReference>
<dbReference type="PANTHER" id="PTHR10629">
    <property type="entry name" value="CYTOSINE-SPECIFIC METHYLTRANSFERASE"/>
    <property type="match status" value="1"/>
</dbReference>
<dbReference type="PROSITE" id="PS51679">
    <property type="entry name" value="SAM_MT_C5"/>
    <property type="match status" value="1"/>
</dbReference>
<dbReference type="InterPro" id="IPR050390">
    <property type="entry name" value="C5-Methyltransferase"/>
</dbReference>
<dbReference type="InterPro" id="IPR043151">
    <property type="entry name" value="BAH_sf"/>
</dbReference>
<feature type="region of interest" description="Disordered" evidence="9">
    <location>
        <begin position="1140"/>
        <end position="1195"/>
    </location>
</feature>
<dbReference type="Pfam" id="PF00145">
    <property type="entry name" value="DNA_methylase"/>
    <property type="match status" value="1"/>
</dbReference>
<organism evidence="11 12">
    <name type="scientific">Zasmidium cellare</name>
    <name type="common">Wine cellar mold</name>
    <name type="synonym">Racodium cellare</name>
    <dbReference type="NCBI Taxonomy" id="395010"/>
    <lineage>
        <taxon>Eukaryota</taxon>
        <taxon>Fungi</taxon>
        <taxon>Dikarya</taxon>
        <taxon>Ascomycota</taxon>
        <taxon>Pezizomycotina</taxon>
        <taxon>Dothideomycetes</taxon>
        <taxon>Dothideomycetidae</taxon>
        <taxon>Mycosphaerellales</taxon>
        <taxon>Mycosphaerellaceae</taxon>
        <taxon>Zasmidium</taxon>
    </lineage>
</organism>
<sequence length="1255" mass="141096">MKRRSPVSPNWHNKRLSGLESTDTSANATPSSNALLTPATSDSDLQVPLSTKPKSTKRRAKTDFEASSEDESDVSSTGARRRRRVKVHRELSHVVALGPPLPRSAYEGWTPTNEQVSESEAIDRLLHAHKGLHASDDTKPEWTYFQLDDFAIYRPASSWKHALELVTLDLLSQDRSPEFLFDGVLSVGNERCYVEGIPFRILAIDGYGELNNTDLAKQMCIQTPLAQRKNVWYSLGKPSVEYQRFYTPFLWVARFAKHFVDYLLEHDQVTLQHFQMKFHQWLSSQYNDKSFTSWMNEINTTDFRNTAVANFGFLYKECYSIDFDLCKHPIWSEIDPNRLNAIPEQPNKEHRTIVTPYAYDCFRSMYFGDQLERRTIDDRSIMKNVLRRKKALRLTPRYTGQQRAADALTPLSMERDSPEPLGVDAGDVIRVRPDSDGKWASTGTSWLAYVQDVRQFEDRTLLDVLWLYEPRDTTIGKAAYPYSNELFMSDNCSCGKEALDLECAIDKAHISWFANDPNAETGLFVRQKFRTIHEQDSYDFVALQQNDFACQCQNQVPIFEECRSKYSVGDTVLVREWNKILGEDRLQPAQIVEFDCAKMRIQLRSLLRKSEVDPASGTRPNELIVTNDLFDKPASLIVRACQVRYFTHEQVKSGDIVTPYDRDGTGDYWFIAGDKYPQELQAGLPFPDFDDKLSLDAQSLPPINEGWDPTTKPLKPKLTGLGLFCGGGTFDRGLEEGGGVKFRYAVDWAEKALHSYRANVRRPENVQYFLGSVNDYLARAMAGDKDRRIASVGKVNFTSAGSPCPGFSSLQNDKNSVESRRNASMVASVVSFVDFYVPEYFVLENVVTMTNSMGPNKDENVFSQIVAALVGLGYQVQQFLMDAWSHGDPQLRSRVFIVASAPGLPPLPQPQHTHSHPRNLKTPNKSLGKSSNGLAFGMRREEFTSFSHISAASAVADLPYIGDGQPGICVRFPDHRIPVTEPYVNRHRMASVPQLPPGMGLIQAKAAGALRGEPLEHCNRVNLIRSAHNSKMYARVYPDGLFPTVITKFAVGDGIAGRVVHWSQNRILTVMEARRAQGFLDHEVLIGTAKDQLKIVGNSVDRKVALVLGLAFRESWMGSENTMDTRVMVRDANTAEALVAADEEMDVDESFENQPGNYEDEEKDINDTAEGVSGHYEDDTQGPSSTESSPMKAQNVDNRSAKMTLMGLTEDDFGEIRVGGFKAINRIFAQKAAEGKPVTLTPPKTGAVKQFFPSR</sequence>
<evidence type="ECO:0000259" key="10">
    <source>
        <dbReference type="PROSITE" id="PS51038"/>
    </source>
</evidence>
<evidence type="ECO:0000256" key="9">
    <source>
        <dbReference type="SAM" id="MobiDB-lite"/>
    </source>
</evidence>
<keyword evidence="7" id="KW-0539">Nucleus</keyword>
<evidence type="ECO:0000256" key="8">
    <source>
        <dbReference type="PROSITE-ProRule" id="PRU01016"/>
    </source>
</evidence>
<feature type="active site" evidence="8">
    <location>
        <position position="804"/>
    </location>
</feature>
<keyword evidence="6" id="KW-0238">DNA-binding</keyword>
<evidence type="ECO:0000256" key="4">
    <source>
        <dbReference type="ARBA" id="ARBA00022679"/>
    </source>
</evidence>
<evidence type="ECO:0000256" key="3">
    <source>
        <dbReference type="ARBA" id="ARBA00022603"/>
    </source>
</evidence>
<dbReference type="InterPro" id="IPR057215">
    <property type="entry name" value="DUF7893"/>
</dbReference>
<dbReference type="Gene3D" id="3.90.120.10">
    <property type="entry name" value="DNA Methylase, subunit A, domain 2"/>
    <property type="match status" value="1"/>
</dbReference>
<dbReference type="PROSITE" id="PS51038">
    <property type="entry name" value="BAH"/>
    <property type="match status" value="1"/>
</dbReference>
<evidence type="ECO:0000256" key="6">
    <source>
        <dbReference type="ARBA" id="ARBA00023125"/>
    </source>
</evidence>
<evidence type="ECO:0000256" key="7">
    <source>
        <dbReference type="ARBA" id="ARBA00023242"/>
    </source>
</evidence>
<comment type="similarity">
    <text evidence="8">Belongs to the class I-like SAM-binding methyltransferase superfamily. C5-methyltransferase family.</text>
</comment>
<dbReference type="EC" id="2.1.1.37" evidence="2"/>
<comment type="subcellular location">
    <subcellularLocation>
        <location evidence="1">Nucleus</location>
    </subcellularLocation>
</comment>
<feature type="region of interest" description="Disordered" evidence="9">
    <location>
        <begin position="1"/>
        <end position="85"/>
    </location>
</feature>
<dbReference type="Proteomes" id="UP001305779">
    <property type="component" value="Unassembled WGS sequence"/>
</dbReference>
<reference evidence="11 12" key="1">
    <citation type="journal article" date="2023" name="G3 (Bethesda)">
        <title>A chromosome-level genome assembly of Zasmidium syzygii isolated from banana leaves.</title>
        <authorList>
            <person name="van Westerhoven A.C."/>
            <person name="Mehrabi R."/>
            <person name="Talebi R."/>
            <person name="Steentjes M.B.F."/>
            <person name="Corcolon B."/>
            <person name="Chong P.A."/>
            <person name="Kema G.H.J."/>
            <person name="Seidl M.F."/>
        </authorList>
    </citation>
    <scope>NUCLEOTIDE SEQUENCE [LARGE SCALE GENOMIC DNA]</scope>
    <source>
        <strain evidence="11 12">P124</strain>
    </source>
</reference>
<protein>
    <recommendedName>
        <fullName evidence="2">DNA (cytosine-5-)-methyltransferase</fullName>
        <ecNumber evidence="2">2.1.1.37</ecNumber>
    </recommendedName>
</protein>
<feature type="compositionally biased region" description="Polar residues" evidence="9">
    <location>
        <begin position="1181"/>
        <end position="1195"/>
    </location>
</feature>
<evidence type="ECO:0000256" key="2">
    <source>
        <dbReference type="ARBA" id="ARBA00011975"/>
    </source>
</evidence>
<evidence type="ECO:0000313" key="11">
    <source>
        <dbReference type="EMBL" id="KAK4498158.1"/>
    </source>
</evidence>
<name>A0ABR0EA33_ZASCE</name>
<gene>
    <name evidence="11" type="ORF">PRZ48_010814</name>
</gene>
<dbReference type="Gene3D" id="2.30.30.490">
    <property type="match status" value="1"/>
</dbReference>
<dbReference type="EMBL" id="JAXOVC010000008">
    <property type="protein sequence ID" value="KAK4498158.1"/>
    <property type="molecule type" value="Genomic_DNA"/>
</dbReference>